<comment type="caution">
    <text evidence="2">The sequence shown here is derived from an EMBL/GenBank/DDBJ whole genome shotgun (WGS) entry which is preliminary data.</text>
</comment>
<accession>A0A9P8MRL3</accession>
<evidence type="ECO:0000313" key="2">
    <source>
        <dbReference type="EMBL" id="KAH0960122.1"/>
    </source>
</evidence>
<sequence length="362" mass="39928">MPPRGATSPQRRSVFEPQCTHLTMTRIYDSTLLCAACRRPGPSGWIYHCSQDREDLIEHAICRREVASFDVLGHHLSEQLRIRRGSPAAREDRFSFFNEISQKQMSSYRPDQVAAILRQRENVQAVIQLQRLRNDSTEIINCRTYPSVFDRAPGPFDYKKPWVRSIQEECPYRICPRCRPGLADRAFLGLNAVACGEIPPTAAVGYGFHIMGERPIVDAEILKNLGHRSDLASRNEKAGFSNIFDLPMPSQRPTPPSQTLPGRGSFRSRESIRQLFEDPVNAGQAAGSDVHAPRKPASGKDAPAKDQWQAVIPDGGVAKKSSSAASGPGMGKFTPSPLKVGHGIAVLEESVELGVPDVITHA</sequence>
<dbReference type="RefSeq" id="XP_044717635.1">
    <property type="nucleotide sequence ID" value="XM_044867614.1"/>
</dbReference>
<feature type="compositionally biased region" description="Low complexity" evidence="1">
    <location>
        <begin position="315"/>
        <end position="327"/>
    </location>
</feature>
<organism evidence="2 3">
    <name type="scientific">Hirsutella rhossiliensis</name>
    <dbReference type="NCBI Taxonomy" id="111463"/>
    <lineage>
        <taxon>Eukaryota</taxon>
        <taxon>Fungi</taxon>
        <taxon>Dikarya</taxon>
        <taxon>Ascomycota</taxon>
        <taxon>Pezizomycotina</taxon>
        <taxon>Sordariomycetes</taxon>
        <taxon>Hypocreomycetidae</taxon>
        <taxon>Hypocreales</taxon>
        <taxon>Ophiocordycipitaceae</taxon>
        <taxon>Hirsutella</taxon>
    </lineage>
</organism>
<name>A0A9P8MRL3_9HYPO</name>
<feature type="region of interest" description="Disordered" evidence="1">
    <location>
        <begin position="282"/>
        <end position="337"/>
    </location>
</feature>
<evidence type="ECO:0000256" key="1">
    <source>
        <dbReference type="SAM" id="MobiDB-lite"/>
    </source>
</evidence>
<gene>
    <name evidence="2" type="ORF">HRG_09143</name>
</gene>
<feature type="region of interest" description="Disordered" evidence="1">
    <location>
        <begin position="242"/>
        <end position="266"/>
    </location>
</feature>
<dbReference type="EMBL" id="JAIZPD010000011">
    <property type="protein sequence ID" value="KAH0960122.1"/>
    <property type="molecule type" value="Genomic_DNA"/>
</dbReference>
<protein>
    <submittedName>
        <fullName evidence="2">Uncharacterized protein</fullName>
    </submittedName>
</protein>
<proteinExistence type="predicted"/>
<keyword evidence="3" id="KW-1185">Reference proteome</keyword>
<dbReference type="AlphaFoldDB" id="A0A9P8MRL3"/>
<dbReference type="Proteomes" id="UP000824596">
    <property type="component" value="Unassembled WGS sequence"/>
</dbReference>
<dbReference type="GeneID" id="68358272"/>
<dbReference type="OrthoDB" id="4776522at2759"/>
<reference evidence="2" key="1">
    <citation type="submission" date="2021-09" db="EMBL/GenBank/DDBJ databases">
        <title>A high-quality genome of the endoparasitic fungus Hirsutella rhossiliensis with a comparison of Hirsutella genomes reveals transposable elements contributing to genome size variation.</title>
        <authorList>
            <person name="Lin R."/>
            <person name="Jiao Y."/>
            <person name="Sun X."/>
            <person name="Ling J."/>
            <person name="Xie B."/>
            <person name="Cheng X."/>
        </authorList>
    </citation>
    <scope>NUCLEOTIDE SEQUENCE</scope>
    <source>
        <strain evidence="2">HR02</strain>
    </source>
</reference>
<evidence type="ECO:0000313" key="3">
    <source>
        <dbReference type="Proteomes" id="UP000824596"/>
    </source>
</evidence>